<feature type="region of interest" description="Disordered" evidence="1">
    <location>
        <begin position="9"/>
        <end position="52"/>
    </location>
</feature>
<dbReference type="AlphaFoldDB" id="A0A0S4JBL7"/>
<feature type="compositionally biased region" description="Polar residues" evidence="1">
    <location>
        <begin position="17"/>
        <end position="27"/>
    </location>
</feature>
<feature type="region of interest" description="Disordered" evidence="1">
    <location>
        <begin position="167"/>
        <end position="190"/>
    </location>
</feature>
<dbReference type="Proteomes" id="UP000051952">
    <property type="component" value="Unassembled WGS sequence"/>
</dbReference>
<feature type="compositionally biased region" description="Polar residues" evidence="1">
    <location>
        <begin position="35"/>
        <end position="44"/>
    </location>
</feature>
<dbReference type="VEuPathDB" id="TriTrypDB:BSAL_18240"/>
<dbReference type="EMBL" id="CYKH01001684">
    <property type="protein sequence ID" value="CUG88920.1"/>
    <property type="molecule type" value="Genomic_DNA"/>
</dbReference>
<evidence type="ECO:0000313" key="3">
    <source>
        <dbReference type="Proteomes" id="UP000051952"/>
    </source>
</evidence>
<name>A0A0S4JBL7_BODSA</name>
<accession>A0A0S4JBL7</accession>
<sequence length="364" mass="38941">MGASCCTLASSVEDGRSTGNASPVGNNKKQRTNKHSNSSTNTMEAASPGRRQRDVISQLARTLFDRHVHRNTIAVLLQGVGALPSCTPESWVRDMGTTLTESLFRFQSLMSSSLTSQSATQGVVAASGATGAGGGGYILVQELQYFIVFSNDPSLWVQSSSALGGMIRSQDDGPLRRSPSPPPPPHESFWSQPRNIVAICRRMRRRIPLPCWHGQKALSDAAAAEAATTAQVGEGNLAGYSVLTLPAFRNDAKAPNGSSVPSSYTFLSPPADAWNTVVYTSHAAALSDRQRLGANITACQEGVLVEGIVVRWNSTVDVVRGGGGGEGSAMFHDRQDWHWQNRLRDAPVADATRALLQRIAQLSR</sequence>
<evidence type="ECO:0000313" key="2">
    <source>
        <dbReference type="EMBL" id="CUG88920.1"/>
    </source>
</evidence>
<keyword evidence="3" id="KW-1185">Reference proteome</keyword>
<organism evidence="2 3">
    <name type="scientific">Bodo saltans</name>
    <name type="common">Flagellated protozoan</name>
    <dbReference type="NCBI Taxonomy" id="75058"/>
    <lineage>
        <taxon>Eukaryota</taxon>
        <taxon>Discoba</taxon>
        <taxon>Euglenozoa</taxon>
        <taxon>Kinetoplastea</taxon>
        <taxon>Metakinetoplastina</taxon>
        <taxon>Eubodonida</taxon>
        <taxon>Bodonidae</taxon>
        <taxon>Bodo</taxon>
    </lineage>
</organism>
<protein>
    <submittedName>
        <fullName evidence="2">Uncharacterized protein</fullName>
    </submittedName>
</protein>
<evidence type="ECO:0000256" key="1">
    <source>
        <dbReference type="SAM" id="MobiDB-lite"/>
    </source>
</evidence>
<gene>
    <name evidence="2" type="ORF">BSAL_18240</name>
</gene>
<reference evidence="3" key="1">
    <citation type="submission" date="2015-09" db="EMBL/GenBank/DDBJ databases">
        <authorList>
            <consortium name="Pathogen Informatics"/>
        </authorList>
    </citation>
    <scope>NUCLEOTIDE SEQUENCE [LARGE SCALE GENOMIC DNA]</scope>
    <source>
        <strain evidence="3">Lake Konstanz</strain>
    </source>
</reference>
<proteinExistence type="predicted"/>